<reference evidence="2" key="1">
    <citation type="submission" date="2022-11" db="UniProtKB">
        <authorList>
            <consortium name="WormBaseParasite"/>
        </authorList>
    </citation>
    <scope>IDENTIFICATION</scope>
</reference>
<keyword evidence="1" id="KW-1185">Reference proteome</keyword>
<dbReference type="AlphaFoldDB" id="A0A914RIV0"/>
<proteinExistence type="predicted"/>
<evidence type="ECO:0000313" key="2">
    <source>
        <dbReference type="WBParaSite" id="PEQ_0000171201-mRNA-1"/>
    </source>
</evidence>
<evidence type="ECO:0000313" key="1">
    <source>
        <dbReference type="Proteomes" id="UP000887564"/>
    </source>
</evidence>
<name>A0A914RIV0_PAREQ</name>
<protein>
    <submittedName>
        <fullName evidence="2">Uncharacterized protein</fullName>
    </submittedName>
</protein>
<organism evidence="1 2">
    <name type="scientific">Parascaris equorum</name>
    <name type="common">Equine roundworm</name>
    <dbReference type="NCBI Taxonomy" id="6256"/>
    <lineage>
        <taxon>Eukaryota</taxon>
        <taxon>Metazoa</taxon>
        <taxon>Ecdysozoa</taxon>
        <taxon>Nematoda</taxon>
        <taxon>Chromadorea</taxon>
        <taxon>Rhabditida</taxon>
        <taxon>Spirurina</taxon>
        <taxon>Ascaridomorpha</taxon>
        <taxon>Ascaridoidea</taxon>
        <taxon>Ascarididae</taxon>
        <taxon>Parascaris</taxon>
    </lineage>
</organism>
<dbReference type="WBParaSite" id="PEQ_0000171201-mRNA-1">
    <property type="protein sequence ID" value="PEQ_0000171201-mRNA-1"/>
    <property type="gene ID" value="PEQ_0000171201"/>
</dbReference>
<sequence length="158" mass="18335">LKVDEDLDITERRADDEFIEIEAELLPAKSLFKRPGVAAALLNRRYVRTREDTTMDHLGEFIYQICCEEMRSLIHADDAENSEPFSMNSLERPTPIAVQRPEHFYVYYENPDVVHFPIQFTAVQNKLGNGGGELVAQGCLDKRWLFEPHFGKYRRRGC</sequence>
<accession>A0A914RIV0</accession>
<dbReference type="Proteomes" id="UP000887564">
    <property type="component" value="Unplaced"/>
</dbReference>